<evidence type="ECO:0000313" key="3">
    <source>
        <dbReference type="Proteomes" id="UP000509704"/>
    </source>
</evidence>
<dbReference type="AlphaFoldDB" id="A0A7H9B555"/>
<dbReference type="OrthoDB" id="4069826at2759"/>
<dbReference type="GO" id="GO:0034272">
    <property type="term" value="C:phosphatidylinositol 3-kinase complex, class III, type II"/>
    <property type="evidence" value="ECO:0007669"/>
    <property type="project" value="InterPro"/>
</dbReference>
<dbReference type="RefSeq" id="XP_037145393.1">
    <property type="nucleotide sequence ID" value="XM_037289498.1"/>
</dbReference>
<reference evidence="2 3" key="1">
    <citation type="submission" date="2020-07" db="EMBL/GenBank/DDBJ databases">
        <title>The yeast mating-type switching endonuclease HO is a domesticated member of an unorthodox homing genetic element family.</title>
        <authorList>
            <person name="Coughlan A.Y."/>
            <person name="Lombardi L."/>
            <person name="Braun-Galleani S."/>
            <person name="Martos A.R."/>
            <person name="Galeote V."/>
            <person name="Bigey F."/>
            <person name="Dequin S."/>
            <person name="Byrne K.P."/>
            <person name="Wolfe K.H."/>
        </authorList>
    </citation>
    <scope>NUCLEOTIDE SEQUENCE [LARGE SCALE GENOMIC DNA]</scope>
    <source>
        <strain evidence="2 3">NRRL Y-6702</strain>
    </source>
</reference>
<dbReference type="InterPro" id="IPR040939">
    <property type="entry name" value="Vps38"/>
</dbReference>
<gene>
    <name evidence="2" type="ORF">HG535_0F01780</name>
</gene>
<keyword evidence="3" id="KW-1185">Reference proteome</keyword>
<dbReference type="GeneID" id="59237426"/>
<name>A0A7H9B555_ZYGMR</name>
<evidence type="ECO:0000256" key="1">
    <source>
        <dbReference type="SAM" id="MobiDB-lite"/>
    </source>
</evidence>
<sequence>MPPYLLKRRLRHIRSIKLSNIAISEANSITEHFQLLSCFITLESHKGQLLYVSELQEASMNMIQFNELPKQDNPITSFLLKILISAPDNPNSSPLDVPADNEKMWIFFRKYNVDLNKLRRMEQDEMVENCNYPIFEIVDGLYVLPDALTVSMAPASGLHRRTPSNYKVKQSFSFNSVLKLTMITEYMRQIKDETEFTSHRLDKLMRSVHKETDRIIKVIKNSNEELKKNIERKKESKKNINESFRSPKHARQSSLVSQHPSLNDYYGNTYSDFIQVKNRLELIRSKKVNQLISVFQGTVLFDPEVGFLELRDSPSSSVYDKIKLKLLDEECILSLASKSEVERYATNASLGYYLLFILLMANEVFEVPLPYSLHFYGSTSIVETNHPLYLENSIALKNLENFSKAVSYFNRDIVQIIQNLELRQTL</sequence>
<evidence type="ECO:0000313" key="2">
    <source>
        <dbReference type="EMBL" id="QLG73667.1"/>
    </source>
</evidence>
<dbReference type="Proteomes" id="UP000509704">
    <property type="component" value="Chromosome 6"/>
</dbReference>
<dbReference type="KEGG" id="zmk:HG535_0F01780"/>
<feature type="region of interest" description="Disordered" evidence="1">
    <location>
        <begin position="234"/>
        <end position="253"/>
    </location>
</feature>
<protein>
    <submittedName>
        <fullName evidence="2">Uncharacterized protein</fullName>
    </submittedName>
</protein>
<dbReference type="EMBL" id="CP058609">
    <property type="protein sequence ID" value="QLG73667.1"/>
    <property type="molecule type" value="Genomic_DNA"/>
</dbReference>
<dbReference type="Pfam" id="PF17649">
    <property type="entry name" value="VPS38"/>
    <property type="match status" value="1"/>
</dbReference>
<organism evidence="2 3">
    <name type="scientific">Zygotorulaspora mrakii</name>
    <name type="common">Zygosaccharomyces mrakii</name>
    <dbReference type="NCBI Taxonomy" id="42260"/>
    <lineage>
        <taxon>Eukaryota</taxon>
        <taxon>Fungi</taxon>
        <taxon>Dikarya</taxon>
        <taxon>Ascomycota</taxon>
        <taxon>Saccharomycotina</taxon>
        <taxon>Saccharomycetes</taxon>
        <taxon>Saccharomycetales</taxon>
        <taxon>Saccharomycetaceae</taxon>
        <taxon>Zygotorulaspora</taxon>
    </lineage>
</organism>
<accession>A0A7H9B555</accession>
<proteinExistence type="predicted"/>